<reference evidence="1 2" key="1">
    <citation type="journal article" date="2012" name="J. Bacteriol.">
        <title>Draft Genome Sequence of Mesorhizobium alhagi CCNWXJ12-2T, a Novel Salt-Resistant Species Isolated from the Desert of Northwestern China.</title>
        <authorList>
            <person name="Zhou M."/>
            <person name="Chen W."/>
            <person name="Chen H."/>
            <person name="Wei G."/>
        </authorList>
    </citation>
    <scope>NUCLEOTIDE SEQUENCE [LARGE SCALE GENOMIC DNA]</scope>
    <source>
        <strain evidence="1 2">CCNWXJ12-2</strain>
    </source>
</reference>
<dbReference type="EMBL" id="AHAM01000339">
    <property type="protein sequence ID" value="EHK52301.1"/>
    <property type="molecule type" value="Genomic_DNA"/>
</dbReference>
<gene>
    <name evidence="1" type="ORF">MAXJ12_36021</name>
</gene>
<proteinExistence type="predicted"/>
<evidence type="ECO:0000313" key="2">
    <source>
        <dbReference type="Proteomes" id="UP000003250"/>
    </source>
</evidence>
<organism evidence="1 2">
    <name type="scientific">Mesorhizobium alhagi CCNWXJ12-2</name>
    <dbReference type="NCBI Taxonomy" id="1107882"/>
    <lineage>
        <taxon>Bacteria</taxon>
        <taxon>Pseudomonadati</taxon>
        <taxon>Pseudomonadota</taxon>
        <taxon>Alphaproteobacteria</taxon>
        <taxon>Hyphomicrobiales</taxon>
        <taxon>Phyllobacteriaceae</taxon>
        <taxon>Allomesorhizobium</taxon>
    </lineage>
</organism>
<evidence type="ECO:0000313" key="1">
    <source>
        <dbReference type="EMBL" id="EHK52301.1"/>
    </source>
</evidence>
<sequence>MRDVTELAAHFGIQLSIILHLNGCKTISVPGDEFTETSQQLAAPRWMHAGPLAAVKCGTRGSNSRIYVARVASRD</sequence>
<accession>H0I3Y5</accession>
<name>H0I3Y5_9HYPH</name>
<dbReference type="Proteomes" id="UP000003250">
    <property type="component" value="Unassembled WGS sequence"/>
</dbReference>
<protein>
    <submittedName>
        <fullName evidence="1">Uncharacterized protein</fullName>
    </submittedName>
</protein>
<keyword evidence="2" id="KW-1185">Reference proteome</keyword>
<dbReference type="AlphaFoldDB" id="H0I3Y5"/>